<protein>
    <recommendedName>
        <fullName evidence="5">DUF3168 domain-containing protein</fullName>
    </recommendedName>
</protein>
<proteinExistence type="predicted"/>
<sequence>MTPWDLQKSLIAEIEELLAQMQLKNAAGEDVFGVKGYEQRLPEITDDEEDQSQFFPYFIVRIEEGNTPTDDEPWLVGTTVLFGICDYNKETNGHRTILEMITKITNRFLERPLLDSKFRANQNVSFALQDEDTYPFYFGAIDIKFYVPKIGRSDDWS</sequence>
<organism evidence="1 3">
    <name type="scientific">Agathobacter rectalis</name>
    <dbReference type="NCBI Taxonomy" id="39491"/>
    <lineage>
        <taxon>Bacteria</taxon>
        <taxon>Bacillati</taxon>
        <taxon>Bacillota</taxon>
        <taxon>Clostridia</taxon>
        <taxon>Lachnospirales</taxon>
        <taxon>Lachnospiraceae</taxon>
        <taxon>Agathobacter</taxon>
    </lineage>
</organism>
<dbReference type="EMBL" id="QSUG01000003">
    <property type="protein sequence ID" value="RGN25137.1"/>
    <property type="molecule type" value="Genomic_DNA"/>
</dbReference>
<evidence type="ECO:0008006" key="5">
    <source>
        <dbReference type="Google" id="ProtNLM"/>
    </source>
</evidence>
<dbReference type="Proteomes" id="UP000286581">
    <property type="component" value="Unassembled WGS sequence"/>
</dbReference>
<evidence type="ECO:0000313" key="1">
    <source>
        <dbReference type="EMBL" id="RGN25137.1"/>
    </source>
</evidence>
<evidence type="ECO:0000313" key="4">
    <source>
        <dbReference type="Proteomes" id="UP000286581"/>
    </source>
</evidence>
<name>A0A3E5AQA7_9FIRM</name>
<dbReference type="EMBL" id="QSAE01000026">
    <property type="protein sequence ID" value="RGW39517.1"/>
    <property type="molecule type" value="Genomic_DNA"/>
</dbReference>
<comment type="caution">
    <text evidence="1">The sequence shown here is derived from an EMBL/GenBank/DDBJ whole genome shotgun (WGS) entry which is preliminary data.</text>
</comment>
<evidence type="ECO:0000313" key="2">
    <source>
        <dbReference type="EMBL" id="RGW39517.1"/>
    </source>
</evidence>
<evidence type="ECO:0000313" key="3">
    <source>
        <dbReference type="Proteomes" id="UP000260970"/>
    </source>
</evidence>
<reference evidence="3 4" key="1">
    <citation type="submission" date="2018-08" db="EMBL/GenBank/DDBJ databases">
        <title>A genome reference for cultivated species of the human gut microbiota.</title>
        <authorList>
            <person name="Zou Y."/>
            <person name="Xue W."/>
            <person name="Luo G."/>
        </authorList>
    </citation>
    <scope>NUCLEOTIDE SEQUENCE [LARGE SCALE GENOMIC DNA]</scope>
    <source>
        <strain evidence="2 4">AF12-8</strain>
        <strain evidence="1 3">OM05-6AA</strain>
    </source>
</reference>
<dbReference type="RefSeq" id="WP_117689799.1">
    <property type="nucleotide sequence ID" value="NZ_QSUE01000002.1"/>
</dbReference>
<dbReference type="Proteomes" id="UP000260970">
    <property type="component" value="Unassembled WGS sequence"/>
</dbReference>
<accession>A0A3E5AQA7</accession>
<gene>
    <name evidence="2" type="ORF">DWV78_09175</name>
    <name evidence="1" type="ORF">DXB72_05135</name>
</gene>
<dbReference type="AlphaFoldDB" id="A0A3E5AQA7"/>